<accession>A0A5J4PYT3</accession>
<name>A0A5J4PYT3_9EUKA</name>
<dbReference type="EMBL" id="SNRW01048119">
    <property type="protein sequence ID" value="KAA6313869.1"/>
    <property type="molecule type" value="Genomic_DNA"/>
</dbReference>
<comment type="caution">
    <text evidence="1">The sequence shown here is derived from an EMBL/GenBank/DDBJ whole genome shotgun (WGS) entry which is preliminary data.</text>
</comment>
<evidence type="ECO:0000313" key="2">
    <source>
        <dbReference type="Proteomes" id="UP000324800"/>
    </source>
</evidence>
<dbReference type="AlphaFoldDB" id="A0A5J4PYT3"/>
<proteinExistence type="predicted"/>
<dbReference type="Proteomes" id="UP000324800">
    <property type="component" value="Unassembled WGS sequence"/>
</dbReference>
<feature type="non-terminal residue" evidence="1">
    <location>
        <position position="153"/>
    </location>
</feature>
<gene>
    <name evidence="1" type="ORF">EZS28_055681</name>
</gene>
<protein>
    <submittedName>
        <fullName evidence="1">Uncharacterized protein</fullName>
    </submittedName>
</protein>
<reference evidence="1 2" key="1">
    <citation type="submission" date="2019-03" db="EMBL/GenBank/DDBJ databases">
        <title>Single cell metagenomics reveals metabolic interactions within the superorganism composed of flagellate Streblomastix strix and complex community of Bacteroidetes bacteria on its surface.</title>
        <authorList>
            <person name="Treitli S.C."/>
            <person name="Kolisko M."/>
            <person name="Husnik F."/>
            <person name="Keeling P."/>
            <person name="Hampl V."/>
        </authorList>
    </citation>
    <scope>NUCLEOTIDE SEQUENCE [LARGE SCALE GENOMIC DNA]</scope>
    <source>
        <strain evidence="1">ST1C</strain>
    </source>
</reference>
<sequence>MKQQFFDQPVTQLTSDGQRYTRAPLGARGIGICSMVQTCQVNWQITIPAGRLALQINLADQTAVAGAATALQRVNFTGNADYVFNYLRTMAAGEEDTQQPCIDTEHIKFWLGYSTACGPFQQFAICKDNTKLWDTSIYAREQAVISANSLSDL</sequence>
<evidence type="ECO:0000313" key="1">
    <source>
        <dbReference type="EMBL" id="KAA6313869.1"/>
    </source>
</evidence>
<organism evidence="1 2">
    <name type="scientific">Streblomastix strix</name>
    <dbReference type="NCBI Taxonomy" id="222440"/>
    <lineage>
        <taxon>Eukaryota</taxon>
        <taxon>Metamonada</taxon>
        <taxon>Preaxostyla</taxon>
        <taxon>Oxymonadida</taxon>
        <taxon>Streblomastigidae</taxon>
        <taxon>Streblomastix</taxon>
    </lineage>
</organism>